<dbReference type="InterPro" id="IPR036250">
    <property type="entry name" value="AcylCo_DH-like_C"/>
</dbReference>
<dbReference type="GO" id="GO:0071949">
    <property type="term" value="F:FAD binding"/>
    <property type="evidence" value="ECO:0007669"/>
    <property type="project" value="InterPro"/>
</dbReference>
<dbReference type="EMBL" id="JACAZI010000007">
    <property type="protein sequence ID" value="KAF7356481.1"/>
    <property type="molecule type" value="Genomic_DNA"/>
</dbReference>
<dbReference type="InterPro" id="IPR012258">
    <property type="entry name" value="Acyl-CoA_oxidase"/>
</dbReference>
<name>A0A8H6YDS7_9AGAR</name>
<accession>A0A8H6YDS7</accession>
<evidence type="ECO:0000313" key="2">
    <source>
        <dbReference type="Proteomes" id="UP000620124"/>
    </source>
</evidence>
<protein>
    <submittedName>
        <fullName evidence="1">Acyl-CoA dehydrogenase NM domain-like protein</fullName>
    </submittedName>
</protein>
<dbReference type="SUPFAM" id="SSF47203">
    <property type="entry name" value="Acyl-CoA dehydrogenase C-terminal domain-like"/>
    <property type="match status" value="1"/>
</dbReference>
<dbReference type="InterPro" id="IPR009100">
    <property type="entry name" value="AcylCoA_DH/oxidase_NM_dom_sf"/>
</dbReference>
<reference evidence="1" key="1">
    <citation type="submission" date="2020-05" db="EMBL/GenBank/DDBJ databases">
        <title>Mycena genomes resolve the evolution of fungal bioluminescence.</title>
        <authorList>
            <person name="Tsai I.J."/>
        </authorList>
    </citation>
    <scope>NUCLEOTIDE SEQUENCE</scope>
    <source>
        <strain evidence="1">CCC161011</strain>
    </source>
</reference>
<dbReference type="GO" id="GO:0005777">
    <property type="term" value="C:peroxisome"/>
    <property type="evidence" value="ECO:0007669"/>
    <property type="project" value="InterPro"/>
</dbReference>
<dbReference type="AlphaFoldDB" id="A0A8H6YDS7"/>
<gene>
    <name evidence="1" type="ORF">MVEN_00981200</name>
</gene>
<dbReference type="GO" id="GO:0033540">
    <property type="term" value="P:fatty acid beta-oxidation using acyl-CoA oxidase"/>
    <property type="evidence" value="ECO:0007669"/>
    <property type="project" value="TreeGrafter"/>
</dbReference>
<dbReference type="PANTHER" id="PTHR10909">
    <property type="entry name" value="ELECTRON TRANSPORT OXIDOREDUCTASE"/>
    <property type="match status" value="1"/>
</dbReference>
<dbReference type="OrthoDB" id="538336at2759"/>
<evidence type="ECO:0000313" key="1">
    <source>
        <dbReference type="EMBL" id="KAF7356481.1"/>
    </source>
</evidence>
<dbReference type="InterPro" id="IPR046373">
    <property type="entry name" value="Acyl-CoA_Oxase/DH_mid-dom_sf"/>
</dbReference>
<dbReference type="GO" id="GO:0005504">
    <property type="term" value="F:fatty acid binding"/>
    <property type="evidence" value="ECO:0007669"/>
    <property type="project" value="TreeGrafter"/>
</dbReference>
<dbReference type="GO" id="GO:0003997">
    <property type="term" value="F:acyl-CoA oxidase activity"/>
    <property type="evidence" value="ECO:0007669"/>
    <property type="project" value="InterPro"/>
</dbReference>
<dbReference type="Gene3D" id="2.40.110.10">
    <property type="entry name" value="Butyryl-CoA Dehydrogenase, subunit A, domain 2"/>
    <property type="match status" value="1"/>
</dbReference>
<comment type="caution">
    <text evidence="1">The sequence shown here is derived from an EMBL/GenBank/DDBJ whole genome shotgun (WGS) entry which is preliminary data.</text>
</comment>
<proteinExistence type="predicted"/>
<dbReference type="SUPFAM" id="SSF56645">
    <property type="entry name" value="Acyl-CoA dehydrogenase NM domain-like"/>
    <property type="match status" value="1"/>
</dbReference>
<dbReference type="Gene3D" id="1.20.140.10">
    <property type="entry name" value="Butyryl-CoA Dehydrogenase, subunit A, domain 3"/>
    <property type="match status" value="1"/>
</dbReference>
<organism evidence="1 2">
    <name type="scientific">Mycena venus</name>
    <dbReference type="NCBI Taxonomy" id="2733690"/>
    <lineage>
        <taxon>Eukaryota</taxon>
        <taxon>Fungi</taxon>
        <taxon>Dikarya</taxon>
        <taxon>Basidiomycota</taxon>
        <taxon>Agaricomycotina</taxon>
        <taxon>Agaricomycetes</taxon>
        <taxon>Agaricomycetidae</taxon>
        <taxon>Agaricales</taxon>
        <taxon>Marasmiineae</taxon>
        <taxon>Mycenaceae</taxon>
        <taxon>Mycena</taxon>
    </lineage>
</organism>
<dbReference type="PANTHER" id="PTHR10909:SF382">
    <property type="entry name" value="ACYL-COENZYME A OXIDASE"/>
    <property type="match status" value="1"/>
</dbReference>
<dbReference type="Proteomes" id="UP000620124">
    <property type="component" value="Unassembled WGS sequence"/>
</dbReference>
<dbReference type="GO" id="GO:0055088">
    <property type="term" value="P:lipid homeostasis"/>
    <property type="evidence" value="ECO:0007669"/>
    <property type="project" value="TreeGrafter"/>
</dbReference>
<sequence length="574" mass="63251">MSAQITLANSDLFARALYDFTLTKAERQEIVHARAKAIAMSFNFTTSDVFTCSEKFWDWGVHPINLIDVAASALASIHVNLTIGTLSEYIARPEVAELCRKLLAFEVSGHYMLTEVAHGLDSQNIETTATLLEDGGFDFHTPHPGAAKFMPATIVAGGVPKMTIIMARLIVQGSDRGIRPFAVNLNDGETMCPGVSCRYGITVSQCYQTFTQVMNRSLPDRSGTRPMGHAITYFNHVKLPATALIGHLETKLSPRLQFLSTIWRLGVGSATLSGMVVPALRISAHITAKYAKQRMVTNSAGNTASILSFRTTQAPILRALSQAAALEAFYREIRPYFSALDNSNLVEVLDIRNGLADVFKTVAVHHWRETSIILTDRLGARGLFTENQLISMEMELRGMTIAEGDVLVLCIRLASELLIGRYQLPAPRNPSSLLAMHEGKIFSEMRGIFEKLGKNHRSEEFNRILLPRCIPLVIAIGQRMAFEAALDAHVEPDLVAVYEASAVLQDLAWYVENGLTTREVAIAKEVDALTRAFVILDQVLDKNGCEPYIHTPILSSSAWANWVATLPLHECAKL</sequence>
<keyword evidence="2" id="KW-1185">Reference proteome</keyword>